<accession>A0AAV5TU14</accession>
<organism evidence="1 2">
    <name type="scientific">Pristionchus entomophagus</name>
    <dbReference type="NCBI Taxonomy" id="358040"/>
    <lineage>
        <taxon>Eukaryota</taxon>
        <taxon>Metazoa</taxon>
        <taxon>Ecdysozoa</taxon>
        <taxon>Nematoda</taxon>
        <taxon>Chromadorea</taxon>
        <taxon>Rhabditida</taxon>
        <taxon>Rhabditina</taxon>
        <taxon>Diplogasteromorpha</taxon>
        <taxon>Diplogasteroidea</taxon>
        <taxon>Neodiplogasteridae</taxon>
        <taxon>Pristionchus</taxon>
    </lineage>
</organism>
<keyword evidence="2" id="KW-1185">Reference proteome</keyword>
<feature type="non-terminal residue" evidence="1">
    <location>
        <position position="1"/>
    </location>
</feature>
<sequence>SYRFHNVYKFDLITNELTRVFTNTRFAAATIGTDNDMRIRLAYNQQDDGTRTYFRVSSNANPENLTSSDDDWEEYFNVRDDDIPITTFLRFDKSNKNAYWIWGEDTDLGKNNRSFQKHLEEKDIVRENMFNSFSRNENSKRFQDRTLLTLSEYHHYINTVAFDKSVRKDVGYLKKLRPTGHLQILDKSRDMQTWLVTYQSAENTNDVSV</sequence>
<dbReference type="Proteomes" id="UP001432027">
    <property type="component" value="Unassembled WGS sequence"/>
</dbReference>
<protein>
    <submittedName>
        <fullName evidence="1">Uncharacterized protein</fullName>
    </submittedName>
</protein>
<name>A0AAV5TU14_9BILA</name>
<evidence type="ECO:0000313" key="2">
    <source>
        <dbReference type="Proteomes" id="UP001432027"/>
    </source>
</evidence>
<dbReference type="AlphaFoldDB" id="A0AAV5TU14"/>
<evidence type="ECO:0000313" key="1">
    <source>
        <dbReference type="EMBL" id="GMS97682.1"/>
    </source>
</evidence>
<comment type="caution">
    <text evidence="1">The sequence shown here is derived from an EMBL/GenBank/DDBJ whole genome shotgun (WGS) entry which is preliminary data.</text>
</comment>
<gene>
    <name evidence="1" type="ORF">PENTCL1PPCAC_19857</name>
</gene>
<proteinExistence type="predicted"/>
<reference evidence="1" key="1">
    <citation type="submission" date="2023-10" db="EMBL/GenBank/DDBJ databases">
        <title>Genome assembly of Pristionchus species.</title>
        <authorList>
            <person name="Yoshida K."/>
            <person name="Sommer R.J."/>
        </authorList>
    </citation>
    <scope>NUCLEOTIDE SEQUENCE</scope>
    <source>
        <strain evidence="1">RS0144</strain>
    </source>
</reference>
<dbReference type="EMBL" id="BTSX01000004">
    <property type="protein sequence ID" value="GMS97682.1"/>
    <property type="molecule type" value="Genomic_DNA"/>
</dbReference>